<organism evidence="2 3">
    <name type="scientific">Leishmania major</name>
    <dbReference type="NCBI Taxonomy" id="5664"/>
    <lineage>
        <taxon>Eukaryota</taxon>
        <taxon>Discoba</taxon>
        <taxon>Euglenozoa</taxon>
        <taxon>Kinetoplastea</taxon>
        <taxon>Metakinetoplastina</taxon>
        <taxon>Trypanosomatida</taxon>
        <taxon>Trypanosomatidae</taxon>
        <taxon>Leishmaniinae</taxon>
        <taxon>Leishmania</taxon>
    </lineage>
</organism>
<dbReference type="RefSeq" id="XP_001683946.1">
    <property type="nucleotide sequence ID" value="XM_001683894.1"/>
</dbReference>
<dbReference type="GeneID" id="5652668"/>
<dbReference type="eggNOG" id="ENOG502SI0H">
    <property type="taxonomic scope" value="Eukaryota"/>
</dbReference>
<dbReference type="VEuPathDB" id="TriTrypDB:LMJFC_250029400"/>
<dbReference type="Proteomes" id="UP000000542">
    <property type="component" value="Chromosome 25"/>
</dbReference>
<protein>
    <submittedName>
        <fullName evidence="2">Uncharacterized protein</fullName>
    </submittedName>
</protein>
<dbReference type="OMA" id="YQPSHTV"/>
<dbReference type="VEuPathDB" id="TriTrypDB:LMJSD75_250026200"/>
<dbReference type="EMBL" id="FR796421">
    <property type="protein sequence ID" value="CAJ05458.1"/>
    <property type="molecule type" value="Genomic_DNA"/>
</dbReference>
<accession>Q4Q9Q2</accession>
<reference evidence="2 3" key="2">
    <citation type="journal article" date="2011" name="Genome Res.">
        <title>Chromosome and gene copy number variation allow major structural change between species and strains of Leishmania.</title>
        <authorList>
            <person name="Rogers M.B."/>
            <person name="Hilley J.D."/>
            <person name="Dickens N.J."/>
            <person name="Wilkes J."/>
            <person name="Bates P.A."/>
            <person name="Depledge D.P."/>
            <person name="Harris D."/>
            <person name="Her Y."/>
            <person name="Herzyk P."/>
            <person name="Imamura H."/>
            <person name="Otto T.D."/>
            <person name="Sanders M."/>
            <person name="Seeger K."/>
            <person name="Dujardin J.C."/>
            <person name="Berriman M."/>
            <person name="Smith D.F."/>
            <person name="Hertz-Fowler C."/>
            <person name="Mottram J.C."/>
        </authorList>
    </citation>
    <scope>NUCLEOTIDE SEQUENCE [LARGE SCALE GENOMIC DNA]</scope>
    <source>
        <strain evidence="3">MHOM/IL/81/Friedlin</strain>
    </source>
</reference>
<dbReference type="VEuPathDB" id="TriTrypDB:LMJLV39_250026200"/>
<evidence type="ECO:0000256" key="1">
    <source>
        <dbReference type="SAM" id="MobiDB-lite"/>
    </source>
</evidence>
<dbReference type="AlphaFoldDB" id="Q4Q9Q2"/>
<dbReference type="VEuPathDB" id="TriTrypDB:LmjF.25.1870"/>
<reference evidence="2 3" key="1">
    <citation type="journal article" date="2005" name="Science">
        <title>The genome of the kinetoplastid parasite, Leishmania major.</title>
        <authorList>
            <person name="Ivens A.C."/>
            <person name="Peacock C.S."/>
            <person name="Worthey E.A."/>
            <person name="Murphy L."/>
            <person name="Aggarwal G."/>
            <person name="Berriman M."/>
            <person name="Sisk E."/>
            <person name="Rajandream M.A."/>
            <person name="Adlem E."/>
            <person name="Aert R."/>
            <person name="Anupama A."/>
            <person name="Apostolou Z."/>
            <person name="Attipoe P."/>
            <person name="Bason N."/>
            <person name="Bauser C."/>
            <person name="Beck A."/>
            <person name="Beverley S.M."/>
            <person name="Bianchettin G."/>
            <person name="Borzym K."/>
            <person name="Bothe G."/>
            <person name="Bruschi C.V."/>
            <person name="Collins M."/>
            <person name="Cadag E."/>
            <person name="Ciarloni L."/>
            <person name="Clayton C."/>
            <person name="Coulson R.M."/>
            <person name="Cronin A."/>
            <person name="Cruz A.K."/>
            <person name="Davies R.M."/>
            <person name="De Gaudenzi J."/>
            <person name="Dobson D.E."/>
            <person name="Duesterhoeft A."/>
            <person name="Fazelina G."/>
            <person name="Fosker N."/>
            <person name="Frasch A.C."/>
            <person name="Fraser A."/>
            <person name="Fuchs M."/>
            <person name="Gabel C."/>
            <person name="Goble A."/>
            <person name="Goffeau A."/>
            <person name="Harris D."/>
            <person name="Hertz-Fowler C."/>
            <person name="Hilbert H."/>
            <person name="Horn D."/>
            <person name="Huang Y."/>
            <person name="Klages S."/>
            <person name="Knights A."/>
            <person name="Kube M."/>
            <person name="Larke N."/>
            <person name="Litvin L."/>
            <person name="Lord A."/>
            <person name="Louie T."/>
            <person name="Marra M."/>
            <person name="Masuy D."/>
            <person name="Matthews K."/>
            <person name="Michaeli S."/>
            <person name="Mottram J.C."/>
            <person name="Muller-Auer S."/>
            <person name="Munden H."/>
            <person name="Nelson S."/>
            <person name="Norbertczak H."/>
            <person name="Oliver K."/>
            <person name="O'neil S."/>
            <person name="Pentony M."/>
            <person name="Pohl T.M."/>
            <person name="Price C."/>
            <person name="Purnelle B."/>
            <person name="Quail M.A."/>
            <person name="Rabbinowitsch E."/>
            <person name="Reinhardt R."/>
            <person name="Rieger M."/>
            <person name="Rinta J."/>
            <person name="Robben J."/>
            <person name="Robertson L."/>
            <person name="Ruiz J.C."/>
            <person name="Rutter S."/>
            <person name="Saunders D."/>
            <person name="Schafer M."/>
            <person name="Schein J."/>
            <person name="Schwartz D.C."/>
            <person name="Seeger K."/>
            <person name="Seyler A."/>
            <person name="Sharp S."/>
            <person name="Shin H."/>
            <person name="Sivam D."/>
            <person name="Squares R."/>
            <person name="Squares S."/>
            <person name="Tosato V."/>
            <person name="Vogt C."/>
            <person name="Volckaert G."/>
            <person name="Wambutt R."/>
            <person name="Warren T."/>
            <person name="Wedler H."/>
            <person name="Woodward J."/>
            <person name="Zhou S."/>
            <person name="Zimmermann W."/>
            <person name="Smith D.F."/>
            <person name="Blackwell J.M."/>
            <person name="Stuart K.D."/>
            <person name="Barrell B."/>
            <person name="Myler P.J."/>
        </authorList>
    </citation>
    <scope>NUCLEOTIDE SEQUENCE [LARGE SCALE GENOMIC DNA]</scope>
    <source>
        <strain evidence="3">MHOM/IL/81/Friedlin</strain>
    </source>
</reference>
<proteinExistence type="predicted"/>
<gene>
    <name evidence="2" type="ORF">LMJF_25_1870</name>
</gene>
<keyword evidence="3" id="KW-1185">Reference proteome</keyword>
<name>Q4Q9Q2_LEIMA</name>
<feature type="region of interest" description="Disordered" evidence="1">
    <location>
        <begin position="272"/>
        <end position="295"/>
    </location>
</feature>
<dbReference type="KEGG" id="lma:LMJF_25_1870"/>
<dbReference type="InParanoid" id="Q4Q9Q2"/>
<dbReference type="HOGENOM" id="CLU_518250_0_0_1"/>
<evidence type="ECO:0000313" key="3">
    <source>
        <dbReference type="Proteomes" id="UP000000542"/>
    </source>
</evidence>
<evidence type="ECO:0000313" key="2">
    <source>
        <dbReference type="EMBL" id="CAJ05458.1"/>
    </source>
</evidence>
<sequence length="526" mass="56987">MTDATRTLLIASPSPEEAVVILADDNESSLTNAREMVGGGVAAIACQLRRVMLSPLPLPACRGRCRDARRKRYAWQASRARMTCAQCQRRCSLMAMHAFPSLPLYPPLHTRTHSTMTLLVDLKLASRTRARAHTHTQIYSSCTRVDWMEACVSTAAAPSLVLVDMGAPLQECLRRLHAQTARVAATLAARQQDKLFGGTAAPSAAALLSEYRAVASDTLDSSDEGTAQLRRRIAQKLQRLRKERHIDLCSPTAFPDDVEDLAAALPTMPAGAKSRNEALGNHAKAPTRASPPPPLSDDVWVVQGGGEDEDDIFGWVTQRPNESPHPASERAESVVTPSRAAATAVAGTTRVTAGEAHDDEGAVDALLSRIACCLGDVVECKCRHAATVEGVYQQLITLQRYAESLLNMREGSVGGTADSLGARLRRLLAYQPSHTVASEEEQQVWQRAWAAMGCNAAPALRVGASVELIDVAVLARANAQRYEALLRRWLVVRQAYEAHVGQLNQRMALAALQLDKMEAVPKLAQH</sequence>
<feature type="region of interest" description="Disordered" evidence="1">
    <location>
        <begin position="319"/>
        <end position="338"/>
    </location>
</feature>